<comment type="caution">
    <text evidence="1">The sequence shown here is derived from an EMBL/GenBank/DDBJ whole genome shotgun (WGS) entry which is preliminary data.</text>
</comment>
<protein>
    <recommendedName>
        <fullName evidence="3">Secreted protein</fullName>
    </recommendedName>
</protein>
<dbReference type="Proteomes" id="UP001525379">
    <property type="component" value="Unassembled WGS sequence"/>
</dbReference>
<organism evidence="1 2">
    <name type="scientific">Pseudoclavibacter albus</name>
    <dbReference type="NCBI Taxonomy" id="272241"/>
    <lineage>
        <taxon>Bacteria</taxon>
        <taxon>Bacillati</taxon>
        <taxon>Actinomycetota</taxon>
        <taxon>Actinomycetes</taxon>
        <taxon>Micrococcales</taxon>
        <taxon>Microbacteriaceae</taxon>
        <taxon>Pseudoclavibacter</taxon>
    </lineage>
</organism>
<name>A0ABT2HXT6_9MICO</name>
<gene>
    <name evidence="1" type="ORF">M3D15_07220</name>
</gene>
<sequence>MKPGNTILSLGVGAGAAVLSAAGLVLGLGFAPVVGMAIGAALGVGAGLMCTPLAPKPLVLGGPPPVTVNGMLDEAAQSAEQMGQTMRRLTSRPLWDGSPLDERIGQMLQGISTLAANPTLRGRQGIDGDIQMLWSLATDYMPTIVNLAIENDKMHSTFSGRSSKAQVEQNIRGLEHQAGILGEALDRIETDVVKGTTRSIAEHDAFLRSRFEQFGGDSVLDLSKPSPTGA</sequence>
<dbReference type="EMBL" id="JALXSQ010000026">
    <property type="protein sequence ID" value="MCT2043120.1"/>
    <property type="molecule type" value="Genomic_DNA"/>
</dbReference>
<evidence type="ECO:0000313" key="2">
    <source>
        <dbReference type="Proteomes" id="UP001525379"/>
    </source>
</evidence>
<reference evidence="1 2" key="1">
    <citation type="submission" date="2022-04" db="EMBL/GenBank/DDBJ databases">
        <title>Human microbiome associated bacterial genomes.</title>
        <authorList>
            <person name="Sandstrom S."/>
            <person name="Salamzade R."/>
            <person name="Kalan L.R."/>
        </authorList>
    </citation>
    <scope>NUCLEOTIDE SEQUENCE [LARGE SCALE GENOMIC DNA]</scope>
    <source>
        <strain evidence="2">p3-SID1799</strain>
    </source>
</reference>
<accession>A0ABT2HXT6</accession>
<evidence type="ECO:0008006" key="3">
    <source>
        <dbReference type="Google" id="ProtNLM"/>
    </source>
</evidence>
<proteinExistence type="predicted"/>
<dbReference type="RefSeq" id="WP_260104382.1">
    <property type="nucleotide sequence ID" value="NZ_JALXSQ010000026.1"/>
</dbReference>
<keyword evidence="2" id="KW-1185">Reference proteome</keyword>
<evidence type="ECO:0000313" key="1">
    <source>
        <dbReference type="EMBL" id="MCT2043120.1"/>
    </source>
</evidence>